<protein>
    <submittedName>
        <fullName evidence="2">Uncharacterized protein</fullName>
    </submittedName>
</protein>
<feature type="region of interest" description="Disordered" evidence="1">
    <location>
        <begin position="110"/>
        <end position="140"/>
    </location>
</feature>
<feature type="compositionally biased region" description="Basic and acidic residues" evidence="1">
    <location>
        <begin position="254"/>
        <end position="263"/>
    </location>
</feature>
<evidence type="ECO:0000256" key="1">
    <source>
        <dbReference type="SAM" id="MobiDB-lite"/>
    </source>
</evidence>
<feature type="region of interest" description="Disordered" evidence="1">
    <location>
        <begin position="248"/>
        <end position="307"/>
    </location>
</feature>
<evidence type="ECO:0000313" key="3">
    <source>
        <dbReference type="Proteomes" id="UP000698800"/>
    </source>
</evidence>
<organism evidence="2 3">
    <name type="scientific">Glutinoglossum americanum</name>
    <dbReference type="NCBI Taxonomy" id="1670608"/>
    <lineage>
        <taxon>Eukaryota</taxon>
        <taxon>Fungi</taxon>
        <taxon>Dikarya</taxon>
        <taxon>Ascomycota</taxon>
        <taxon>Pezizomycotina</taxon>
        <taxon>Geoglossomycetes</taxon>
        <taxon>Geoglossales</taxon>
        <taxon>Geoglossaceae</taxon>
        <taxon>Glutinoglossum</taxon>
    </lineage>
</organism>
<keyword evidence="3" id="KW-1185">Reference proteome</keyword>
<reference evidence="2" key="1">
    <citation type="submission" date="2021-03" db="EMBL/GenBank/DDBJ databases">
        <title>Comparative genomics and phylogenomic investigation of the class Geoglossomycetes provide insights into ecological specialization and systematics.</title>
        <authorList>
            <person name="Melie T."/>
            <person name="Pirro S."/>
            <person name="Miller A.N."/>
            <person name="Quandt A."/>
        </authorList>
    </citation>
    <scope>NUCLEOTIDE SEQUENCE</scope>
    <source>
        <strain evidence="2">GBOQ0MN5Z8</strain>
    </source>
</reference>
<sequence>MTELVSVEKCVPGPATKIAFKNIPRPKLDITPEERRSAIHPADIEIVDLANETENDDYGRSKPRGYRKLDILHSKTQKSTPVNTLPKRKPKFSYADGIEPDLLFMGIGQTSASRGSSSNHETVTDTPTVAPSKRQQSGKIHLSPVSDLNETSSLFGDSITSSMEASLARLEDPLPLTCSNTNSTETLDAGSDFGFGFDDIDEVMKFSSPATLCSGDRELPELPTELPPNRIGGNLLFLTDSPIPDKMAHKRKRGYPEHPDVKGHNILTDGDITLDGGDGTTPKRQHLTGHESEQPLLPTAKPDKTPRFEDNLVPPVAPLDGIDPKLLAFLGDCVEFIN</sequence>
<evidence type="ECO:0000313" key="2">
    <source>
        <dbReference type="EMBL" id="KAH0544380.1"/>
    </source>
</evidence>
<dbReference type="Proteomes" id="UP000698800">
    <property type="component" value="Unassembled WGS sequence"/>
</dbReference>
<proteinExistence type="predicted"/>
<gene>
    <name evidence="2" type="ORF">FGG08_001521</name>
</gene>
<name>A0A9P8L5A1_9PEZI</name>
<accession>A0A9P8L5A1</accession>
<dbReference type="AlphaFoldDB" id="A0A9P8L5A1"/>
<dbReference type="EMBL" id="JAGHQL010000020">
    <property type="protein sequence ID" value="KAH0544380.1"/>
    <property type="molecule type" value="Genomic_DNA"/>
</dbReference>
<feature type="compositionally biased region" description="Polar residues" evidence="1">
    <location>
        <begin position="110"/>
        <end position="138"/>
    </location>
</feature>
<comment type="caution">
    <text evidence="2">The sequence shown here is derived from an EMBL/GenBank/DDBJ whole genome shotgun (WGS) entry which is preliminary data.</text>
</comment>
<feature type="compositionally biased region" description="Low complexity" evidence="1">
    <location>
        <begin position="266"/>
        <end position="275"/>
    </location>
</feature>